<evidence type="ECO:0000313" key="10">
    <source>
        <dbReference type="EMBL" id="TFE92022.1"/>
    </source>
</evidence>
<dbReference type="EC" id="2.6.1.13" evidence="3"/>
<dbReference type="SUPFAM" id="SSF53383">
    <property type="entry name" value="PLP-dependent transferases"/>
    <property type="match status" value="1"/>
</dbReference>
<dbReference type="InterPro" id="IPR049704">
    <property type="entry name" value="Aminotrans_3_PPA_site"/>
</dbReference>
<dbReference type="CDD" id="cd00610">
    <property type="entry name" value="OAT_like"/>
    <property type="match status" value="1"/>
</dbReference>
<name>A0A4Y8QCP6_9BACL</name>
<proteinExistence type="inferred from homology"/>
<organism evidence="10 11">
    <name type="scientific">Paenibacillus athensensis</name>
    <dbReference type="NCBI Taxonomy" id="1967502"/>
    <lineage>
        <taxon>Bacteria</taxon>
        <taxon>Bacillati</taxon>
        <taxon>Bacillota</taxon>
        <taxon>Bacilli</taxon>
        <taxon>Bacillales</taxon>
        <taxon>Paenibacillaceae</taxon>
        <taxon>Paenibacillus</taxon>
    </lineage>
</organism>
<dbReference type="InterPro" id="IPR010164">
    <property type="entry name" value="Orn_aminotrans"/>
</dbReference>
<dbReference type="AlphaFoldDB" id="A0A4Y8QCP6"/>
<keyword evidence="6" id="KW-0808">Transferase</keyword>
<dbReference type="InterPro" id="IPR015422">
    <property type="entry name" value="PyrdxlP-dep_Trfase_small"/>
</dbReference>
<keyword evidence="7 9" id="KW-0663">Pyridoxal phosphate</keyword>
<keyword evidence="5" id="KW-0641">Proline biosynthesis</keyword>
<dbReference type="GO" id="GO:0055129">
    <property type="term" value="P:L-proline biosynthetic process"/>
    <property type="evidence" value="ECO:0007669"/>
    <property type="project" value="UniProtKB-UniPathway"/>
</dbReference>
<dbReference type="NCBIfam" id="TIGR01885">
    <property type="entry name" value="Orn_aminotrans"/>
    <property type="match status" value="1"/>
</dbReference>
<sequence length="399" mass="42699">MQPTEESIRLTEQYGAHNYAPLPVAVTSAAGAWVEDAEGRRYLDMLSAYSALNLGHRHPRVIDALRRQADCVTLTSRAFYDAQLGPWLVLMSGLTGKGRILPMNTGAEAVESAIKIARRWAYEVKGIPSELAEIIVCEGNFHGRTLSVTSFSSNPEYKRSFGPFTPGFRMVPYGDAAALAQALTPNTAAFLVEPIQGEAGIRLPPDGYLREAEALCRAHGALLIADEIQTGLGRTGKLFACQWEGVTPDLYVLGKALGGGVLPISAVCGDAAVLDVLEPGSHGSTFGGNPLACAVSAAAVQALLDERLCERSAELGAALLAKLRRELTHPRIREVRGRGLFIGIELAEPARPMCERLLAAGLLTKDTHVHTVRLAPPLVLSDADAAWALERLVPILNQA</sequence>
<dbReference type="Gene3D" id="3.40.640.10">
    <property type="entry name" value="Type I PLP-dependent aspartate aminotransferase-like (Major domain)"/>
    <property type="match status" value="1"/>
</dbReference>
<dbReference type="PANTHER" id="PTHR11986:SF18">
    <property type="entry name" value="ORNITHINE AMINOTRANSFERASE, MITOCHONDRIAL"/>
    <property type="match status" value="1"/>
</dbReference>
<keyword evidence="11" id="KW-1185">Reference proteome</keyword>
<reference evidence="10 11" key="1">
    <citation type="submission" date="2017-03" db="EMBL/GenBank/DDBJ databases">
        <title>Isolation of Levoglucosan Utilizing Bacteria.</title>
        <authorList>
            <person name="Arya A.S."/>
        </authorList>
    </citation>
    <scope>NUCLEOTIDE SEQUENCE [LARGE SCALE GENOMIC DNA]</scope>
    <source>
        <strain evidence="10 11">MEC069</strain>
    </source>
</reference>
<dbReference type="GO" id="GO:0030170">
    <property type="term" value="F:pyridoxal phosphate binding"/>
    <property type="evidence" value="ECO:0007669"/>
    <property type="project" value="InterPro"/>
</dbReference>
<dbReference type="InterPro" id="IPR015424">
    <property type="entry name" value="PyrdxlP-dep_Trfase"/>
</dbReference>
<dbReference type="PIRSF" id="PIRSF000521">
    <property type="entry name" value="Transaminase_4ab_Lys_Orn"/>
    <property type="match status" value="1"/>
</dbReference>
<dbReference type="PANTHER" id="PTHR11986">
    <property type="entry name" value="AMINOTRANSFERASE CLASS III"/>
    <property type="match status" value="1"/>
</dbReference>
<comment type="caution">
    <text evidence="10">The sequence shown here is derived from an EMBL/GenBank/DDBJ whole genome shotgun (WGS) entry which is preliminary data.</text>
</comment>
<gene>
    <name evidence="10" type="ORF">B5M42_01455</name>
</gene>
<accession>A0A4Y8QCP6</accession>
<dbReference type="Pfam" id="PF00202">
    <property type="entry name" value="Aminotran_3"/>
    <property type="match status" value="1"/>
</dbReference>
<comment type="similarity">
    <text evidence="9">Belongs to the class-III pyridoxal-phosphate-dependent aminotransferase family.</text>
</comment>
<evidence type="ECO:0000256" key="5">
    <source>
        <dbReference type="ARBA" id="ARBA00022650"/>
    </source>
</evidence>
<comment type="pathway">
    <text evidence="2">Amino-acid biosynthesis; L-proline biosynthesis; L-glutamate 5-semialdehyde from L-ornithine: step 1/1.</text>
</comment>
<keyword evidence="4" id="KW-0032">Aminotransferase</keyword>
<protein>
    <recommendedName>
        <fullName evidence="3">ornithine aminotransferase</fullName>
        <ecNumber evidence="3">2.6.1.13</ecNumber>
    </recommendedName>
    <alternativeName>
        <fullName evidence="8">Ornithine--oxo-acid aminotransferase</fullName>
    </alternativeName>
</protein>
<dbReference type="InterPro" id="IPR015421">
    <property type="entry name" value="PyrdxlP-dep_Trfase_major"/>
</dbReference>
<evidence type="ECO:0000256" key="2">
    <source>
        <dbReference type="ARBA" id="ARBA00004998"/>
    </source>
</evidence>
<evidence type="ECO:0000256" key="4">
    <source>
        <dbReference type="ARBA" id="ARBA00022576"/>
    </source>
</evidence>
<evidence type="ECO:0000256" key="3">
    <source>
        <dbReference type="ARBA" id="ARBA00012924"/>
    </source>
</evidence>
<dbReference type="GO" id="GO:0004587">
    <property type="term" value="F:ornithine aminotransferase activity"/>
    <property type="evidence" value="ECO:0007669"/>
    <property type="project" value="UniProtKB-EC"/>
</dbReference>
<evidence type="ECO:0000256" key="8">
    <source>
        <dbReference type="ARBA" id="ARBA00030587"/>
    </source>
</evidence>
<evidence type="ECO:0000256" key="1">
    <source>
        <dbReference type="ARBA" id="ARBA00001933"/>
    </source>
</evidence>
<comment type="cofactor">
    <cofactor evidence="1">
        <name>pyridoxal 5'-phosphate</name>
        <dbReference type="ChEBI" id="CHEBI:597326"/>
    </cofactor>
</comment>
<dbReference type="FunFam" id="3.40.640.10:FF:000011">
    <property type="entry name" value="Ornithine aminotransferase"/>
    <property type="match status" value="1"/>
</dbReference>
<evidence type="ECO:0000256" key="6">
    <source>
        <dbReference type="ARBA" id="ARBA00022679"/>
    </source>
</evidence>
<evidence type="ECO:0000256" key="7">
    <source>
        <dbReference type="ARBA" id="ARBA00022898"/>
    </source>
</evidence>
<dbReference type="Gene3D" id="3.90.1150.10">
    <property type="entry name" value="Aspartate Aminotransferase, domain 1"/>
    <property type="match status" value="1"/>
</dbReference>
<dbReference type="OrthoDB" id="9807885at2"/>
<evidence type="ECO:0000256" key="9">
    <source>
        <dbReference type="RuleBase" id="RU003560"/>
    </source>
</evidence>
<dbReference type="InterPro" id="IPR050103">
    <property type="entry name" value="Class-III_PLP-dep_AT"/>
</dbReference>
<keyword evidence="5" id="KW-0028">Amino-acid biosynthesis</keyword>
<dbReference type="GO" id="GO:0042802">
    <property type="term" value="F:identical protein binding"/>
    <property type="evidence" value="ECO:0007669"/>
    <property type="project" value="TreeGrafter"/>
</dbReference>
<dbReference type="Proteomes" id="UP000298246">
    <property type="component" value="Unassembled WGS sequence"/>
</dbReference>
<dbReference type="InterPro" id="IPR005814">
    <property type="entry name" value="Aminotrans_3"/>
</dbReference>
<dbReference type="UniPathway" id="UPA00098">
    <property type="reaction ID" value="UER00358"/>
</dbReference>
<dbReference type="EMBL" id="MYFO01000001">
    <property type="protein sequence ID" value="TFE92022.1"/>
    <property type="molecule type" value="Genomic_DNA"/>
</dbReference>
<evidence type="ECO:0000313" key="11">
    <source>
        <dbReference type="Proteomes" id="UP000298246"/>
    </source>
</evidence>
<dbReference type="RefSeq" id="WP_134748917.1">
    <property type="nucleotide sequence ID" value="NZ_MYFO02000001.1"/>
</dbReference>
<dbReference type="PROSITE" id="PS00600">
    <property type="entry name" value="AA_TRANSFER_CLASS_3"/>
    <property type="match status" value="1"/>
</dbReference>